<comment type="similarity">
    <text evidence="1">Belongs to the VPS8 family.</text>
</comment>
<feature type="compositionally biased region" description="Polar residues" evidence="2">
    <location>
        <begin position="168"/>
        <end position="196"/>
    </location>
</feature>
<proteinExistence type="inferred from homology"/>
<dbReference type="SUPFAM" id="SSF50978">
    <property type="entry name" value="WD40 repeat-like"/>
    <property type="match status" value="1"/>
</dbReference>
<dbReference type="Gene3D" id="2.130.10.10">
    <property type="entry name" value="YVTN repeat-like/Quinoprotein amine dehydrogenase"/>
    <property type="match status" value="1"/>
</dbReference>
<dbReference type="GO" id="GO:0030897">
    <property type="term" value="C:HOPS complex"/>
    <property type="evidence" value="ECO:0007669"/>
    <property type="project" value="TreeGrafter"/>
</dbReference>
<name>A0A9N8DVX7_9STRA</name>
<dbReference type="InterPro" id="IPR036322">
    <property type="entry name" value="WD40_repeat_dom_sf"/>
</dbReference>
<evidence type="ECO:0000313" key="5">
    <source>
        <dbReference type="Proteomes" id="UP001153069"/>
    </source>
</evidence>
<evidence type="ECO:0000256" key="2">
    <source>
        <dbReference type="SAM" id="MobiDB-lite"/>
    </source>
</evidence>
<feature type="compositionally biased region" description="Basic and acidic residues" evidence="2">
    <location>
        <begin position="34"/>
        <end position="43"/>
    </location>
</feature>
<dbReference type="PANTHER" id="PTHR12616">
    <property type="entry name" value="VACUOLAR PROTEIN SORTING VPS41"/>
    <property type="match status" value="1"/>
</dbReference>
<dbReference type="InterPro" id="IPR015943">
    <property type="entry name" value="WD40/YVTN_repeat-like_dom_sf"/>
</dbReference>
<dbReference type="OrthoDB" id="289913at2759"/>
<dbReference type="GO" id="GO:0005770">
    <property type="term" value="C:late endosome"/>
    <property type="evidence" value="ECO:0007669"/>
    <property type="project" value="TreeGrafter"/>
</dbReference>
<organism evidence="4 5">
    <name type="scientific">Seminavis robusta</name>
    <dbReference type="NCBI Taxonomy" id="568900"/>
    <lineage>
        <taxon>Eukaryota</taxon>
        <taxon>Sar</taxon>
        <taxon>Stramenopiles</taxon>
        <taxon>Ochrophyta</taxon>
        <taxon>Bacillariophyta</taxon>
        <taxon>Bacillariophyceae</taxon>
        <taxon>Bacillariophycidae</taxon>
        <taxon>Naviculales</taxon>
        <taxon>Naviculaceae</taxon>
        <taxon>Seminavis</taxon>
    </lineage>
</organism>
<keyword evidence="5" id="KW-1185">Reference proteome</keyword>
<dbReference type="PANTHER" id="PTHR12616:SF8">
    <property type="entry name" value="VACUOLAR PROTEIN SORTING-ASSOCIATED PROTEIN 8 HOMOLOG"/>
    <property type="match status" value="1"/>
</dbReference>
<gene>
    <name evidence="4" type="ORF">SEMRO_413_G138010.1</name>
</gene>
<dbReference type="EMBL" id="CAICTM010000412">
    <property type="protein sequence ID" value="CAB9509972.1"/>
    <property type="molecule type" value="Genomic_DNA"/>
</dbReference>
<dbReference type="Proteomes" id="UP001153069">
    <property type="component" value="Unassembled WGS sequence"/>
</dbReference>
<comment type="caution">
    <text evidence="4">The sequence shown here is derived from an EMBL/GenBank/DDBJ whole genome shotgun (WGS) entry which is preliminary data.</text>
</comment>
<dbReference type="GO" id="GO:0034058">
    <property type="term" value="P:endosomal vesicle fusion"/>
    <property type="evidence" value="ECO:0007669"/>
    <property type="project" value="TreeGrafter"/>
</dbReference>
<dbReference type="Pfam" id="PF23410">
    <property type="entry name" value="Beta-prop_VPS8"/>
    <property type="match status" value="1"/>
</dbReference>
<feature type="region of interest" description="Disordered" evidence="2">
    <location>
        <begin position="1690"/>
        <end position="1743"/>
    </location>
</feature>
<feature type="compositionally biased region" description="Acidic residues" evidence="2">
    <location>
        <begin position="44"/>
        <end position="55"/>
    </location>
</feature>
<evidence type="ECO:0000256" key="1">
    <source>
        <dbReference type="ARBA" id="ARBA00009422"/>
    </source>
</evidence>
<protein>
    <submittedName>
        <fullName evidence="4">Vacuolar protein sorting 8 homolog (Saccharomyces cerevisiae)</fullName>
    </submittedName>
</protein>
<dbReference type="InterPro" id="IPR045111">
    <property type="entry name" value="Vps41/Vps8"/>
</dbReference>
<feature type="region of interest" description="Disordered" evidence="2">
    <location>
        <begin position="154"/>
        <end position="240"/>
    </location>
</feature>
<feature type="compositionally biased region" description="Polar residues" evidence="2">
    <location>
        <begin position="227"/>
        <end position="236"/>
    </location>
</feature>
<dbReference type="InterPro" id="IPR025941">
    <property type="entry name" value="Vps8_central_dom"/>
</dbReference>
<dbReference type="GO" id="GO:0006623">
    <property type="term" value="P:protein targeting to vacuole"/>
    <property type="evidence" value="ECO:0007669"/>
    <property type="project" value="InterPro"/>
</dbReference>
<feature type="region of interest" description="Disordered" evidence="2">
    <location>
        <begin position="1"/>
        <end position="68"/>
    </location>
</feature>
<evidence type="ECO:0000259" key="3">
    <source>
        <dbReference type="Pfam" id="PF12816"/>
    </source>
</evidence>
<feature type="compositionally biased region" description="Basic and acidic residues" evidence="2">
    <location>
        <begin position="1714"/>
        <end position="1723"/>
    </location>
</feature>
<reference evidence="4" key="1">
    <citation type="submission" date="2020-06" db="EMBL/GenBank/DDBJ databases">
        <authorList>
            <consortium name="Plant Systems Biology data submission"/>
        </authorList>
    </citation>
    <scope>NUCLEOTIDE SEQUENCE</scope>
    <source>
        <strain evidence="4">D6</strain>
    </source>
</reference>
<accession>A0A9N8DVX7</accession>
<sequence length="1743" mass="192312">MDLHSILNDSDSDDEQYLRGDPIEGLGQYSDGSGHVDLEQILRDDDDDEDDDIAGCEDMNSSKIIGRNPMKIDCASDDQDTASQHFSTGHSAEDWAVLQALLGEDHEETEVGDDDWMHASDGFASRKHNVDAILLSDNDDDSDNVSATHLGPMTSLSVGLPPEPPTNVSPTSHIGSTVGGQRTTDYRNGSDSSSAVNLPVAKKETPISLPSTRKQKNVSEPPAVSATIWSGPSSLSKPGASVREVETKVISDRALEHAQAYERKLLRSGHRDIVSPLMVKRRLKQKIIMSTRAHRKSNYQSGRVGTTSAEPRFGFSGVLENRTMNGVAKGFRQDNLRKKGIKMDVGLPTALAVNSKFIALGTQNGIVLVFDLFEVLKQVLNPAHSDDTWNSKQAGSITSIDLNMNDEVLVAGYTSGFIVLWDTIRGVVLRTVCDTHPSPITSVRFLSDLKMLSVDAGGLVNKLTFTKTMLWSTYSMETECLLDGTAGQILAMNVQPPVSTVNPQVLPESAAQLRKLVLVALSSERSSFAVAVEPTVNVLHRWAKPPADRMNTPPGNSVHELVSEQTFLPCLAWGWAFTSGGGNVVAPILARAWGCCVQLLLASLPSSDEEASQSVNGSPEAVQYPSFGLIGEFDIDDPVVALEWLNDRSLAYLTVTSEFCVVDTVTMTLIDRLDFSPLRMVYAEFSLSRSMSMEPGDHGAEPNATFCSTFQNSIRSSDHRLLVLCQDEVKLVSMVGAKKRIAALEEDGEWLEALAAALDHYESTVSSLEDRKRSAGGRKDLSKHPEFISATKNEADEWISRLLLRYLNLAVDNAPESPLDEHGLIALDGTHAIVDLAQSHFQMLAGVCVEFCLVTRRLDLLFGQIFRRFQAVGFTSVFLDVLEPYVLNDKLSYIAPEAMAYFVDHCKATNGIATVERCLLHMDVRIMDFHSILALLKNNQMYSALFYVMNQGLDDYVTPLEFLLDKIFDASDDYNTIPVVAAPRRSDGAPETEFERLGYKAILYIQSCFRGKAFPKESDISPPDRLPSLRSEVIGLFLREEYTPSALERDKQVIGKRALQYPYTRILLDVDARALLDSIAMALDAPDEILSSSDSSMGSMGASKAIQKVAAMLSCILLPDSKNAGPPPAKAAVNAYLDFLASYLMKGLISVEKSTTFKILSRMAERFSLAKGTNRLKDQRKILDLLTALPRKSYDSAEVLRLVDKTGINRAALLLHQEEALWEGGQTDPSKRSCHFSKAIDCYLRDDDVLFRREVFEYVKKECAGTAEPPFRVASDGFPSNSIRESLFSRIPDLVQLDPLMTAELVAELFVEELQRVVELMDNFENREAQFTFFQAIIGGDLHDINPVAGSVLNAHLAMEHHHKYLSLMAQLHPDLVYGYLSTHDNYRAEECLTLCQEQKIADASAYLLERMGHVASALQLILQTLESRMMSLKRTIRGMGLDERQWNKHYLRGRRSMNKSVLATLGGKQEKEVQAVKRLLVVALDMCERNSRTQSSASDHGSQLWFNVLDRLINAKGFLRLSKEKEAHALVMSSVLGELLRMAMQRMVSSVPLTDLVRKVTSDHSGSRLGELREMMESLLSTYGFELKVFSSAVKVYHFDVKSMHSDQRSLKLEGTGVSKTMEVPSEAAEDGEPENVTAAVLEKTSQSGCPVLVSRGGDLSFADNENMLDSRKKDGGLADAMSRLRSRRGTGTLGKRNPRGRGAGIGFAPDDDQTRDPEDAHGPLVGQLGEAEHRGRLMSFM</sequence>
<feature type="domain" description="Vacuolar protein sorting-associated protein 8 central" evidence="3">
    <location>
        <begin position="877"/>
        <end position="1082"/>
    </location>
</feature>
<evidence type="ECO:0000313" key="4">
    <source>
        <dbReference type="EMBL" id="CAB9509972.1"/>
    </source>
</evidence>
<dbReference type="Pfam" id="PF12816">
    <property type="entry name" value="TPR_Vps8"/>
    <property type="match status" value="1"/>
</dbReference>